<dbReference type="Proteomes" id="UP000188388">
    <property type="component" value="Unassembled WGS sequence"/>
</dbReference>
<gene>
    <name evidence="1" type="ORF">BQ8794_10216</name>
</gene>
<dbReference type="STRING" id="1631249.BQ8794_10216"/>
<proteinExistence type="predicted"/>
<organism evidence="1 2">
    <name type="scientific">Mesorhizobium prunaredense</name>
    <dbReference type="NCBI Taxonomy" id="1631249"/>
    <lineage>
        <taxon>Bacteria</taxon>
        <taxon>Pseudomonadati</taxon>
        <taxon>Pseudomonadota</taxon>
        <taxon>Alphaproteobacteria</taxon>
        <taxon>Hyphomicrobiales</taxon>
        <taxon>Phyllobacteriaceae</taxon>
        <taxon>Mesorhizobium</taxon>
    </lineage>
</organism>
<protein>
    <submittedName>
        <fullName evidence="1">Uncharacterized protein</fullName>
    </submittedName>
</protein>
<keyword evidence="2" id="KW-1185">Reference proteome</keyword>
<evidence type="ECO:0000313" key="1">
    <source>
        <dbReference type="EMBL" id="SIT52846.1"/>
    </source>
</evidence>
<dbReference type="EMBL" id="FTPD01000001">
    <property type="protein sequence ID" value="SIT52846.1"/>
    <property type="molecule type" value="Genomic_DNA"/>
</dbReference>
<dbReference type="AlphaFoldDB" id="A0A1R3V0V1"/>
<evidence type="ECO:0000313" key="2">
    <source>
        <dbReference type="Proteomes" id="UP000188388"/>
    </source>
</evidence>
<name>A0A1R3V0V1_9HYPH</name>
<reference evidence="2" key="1">
    <citation type="submission" date="2017-01" db="EMBL/GenBank/DDBJ databases">
        <authorList>
            <person name="Brunel B."/>
        </authorList>
    </citation>
    <scope>NUCLEOTIDE SEQUENCE [LARGE SCALE GENOMIC DNA]</scope>
</reference>
<accession>A0A1R3V0V1</accession>
<sequence>MDVAVGITVIRRKAAIPAKAGKQIARDVTNCRKCKGRNGLMGLSLIGPLVLKEERQDEHRPGYRAVL</sequence>